<evidence type="ECO:0000313" key="2">
    <source>
        <dbReference type="EMBL" id="JAD14940.1"/>
    </source>
</evidence>
<feature type="transmembrane region" description="Helical" evidence="1">
    <location>
        <begin position="33"/>
        <end position="57"/>
    </location>
</feature>
<keyword evidence="1" id="KW-1133">Transmembrane helix</keyword>
<reference evidence="2" key="1">
    <citation type="submission" date="2014-09" db="EMBL/GenBank/DDBJ databases">
        <authorList>
            <person name="Magalhaes I.L.F."/>
            <person name="Oliveira U."/>
            <person name="Santos F.R."/>
            <person name="Vidigal T.H.D.A."/>
            <person name="Brescovit A.D."/>
            <person name="Santos A.J."/>
        </authorList>
    </citation>
    <scope>NUCLEOTIDE SEQUENCE</scope>
    <source>
        <tissue evidence="2">Shoot tissue taken approximately 20 cm above the soil surface</tissue>
    </source>
</reference>
<sequence>MDISRICYSKFKVAKVYFKGIPLRIKNLLFLKIIKFLLLITKLLILLRTLLLIMGVIMKRRLFICLIIVLTQISI</sequence>
<keyword evidence="1" id="KW-0812">Transmembrane</keyword>
<dbReference type="AlphaFoldDB" id="A0A0A8XQM6"/>
<keyword evidence="1" id="KW-0472">Membrane</keyword>
<organism evidence="2">
    <name type="scientific">Arundo donax</name>
    <name type="common">Giant reed</name>
    <name type="synonym">Donax arundinaceus</name>
    <dbReference type="NCBI Taxonomy" id="35708"/>
    <lineage>
        <taxon>Eukaryota</taxon>
        <taxon>Viridiplantae</taxon>
        <taxon>Streptophyta</taxon>
        <taxon>Embryophyta</taxon>
        <taxon>Tracheophyta</taxon>
        <taxon>Spermatophyta</taxon>
        <taxon>Magnoliopsida</taxon>
        <taxon>Liliopsida</taxon>
        <taxon>Poales</taxon>
        <taxon>Poaceae</taxon>
        <taxon>PACMAD clade</taxon>
        <taxon>Arundinoideae</taxon>
        <taxon>Arundineae</taxon>
        <taxon>Arundo</taxon>
    </lineage>
</organism>
<reference evidence="2" key="2">
    <citation type="journal article" date="2015" name="Data Brief">
        <title>Shoot transcriptome of the giant reed, Arundo donax.</title>
        <authorList>
            <person name="Barrero R.A."/>
            <person name="Guerrero F.D."/>
            <person name="Moolhuijzen P."/>
            <person name="Goolsby J.A."/>
            <person name="Tidwell J."/>
            <person name="Bellgard S.E."/>
            <person name="Bellgard M.I."/>
        </authorList>
    </citation>
    <scope>NUCLEOTIDE SEQUENCE</scope>
    <source>
        <tissue evidence="2">Shoot tissue taken approximately 20 cm above the soil surface</tissue>
    </source>
</reference>
<proteinExistence type="predicted"/>
<name>A0A0A8XQM6_ARUDO</name>
<accession>A0A0A8XQM6</accession>
<dbReference type="EMBL" id="GBRH01282955">
    <property type="protein sequence ID" value="JAD14940.1"/>
    <property type="molecule type" value="Transcribed_RNA"/>
</dbReference>
<protein>
    <submittedName>
        <fullName evidence="2">Uncharacterized protein</fullName>
    </submittedName>
</protein>
<evidence type="ECO:0000256" key="1">
    <source>
        <dbReference type="SAM" id="Phobius"/>
    </source>
</evidence>